<accession>A0A2H1IWZ9</accession>
<organism evidence="1 2">
    <name type="scientific">Brevibacterium casei CIP 102111</name>
    <dbReference type="NCBI Taxonomy" id="1255625"/>
    <lineage>
        <taxon>Bacteria</taxon>
        <taxon>Bacillati</taxon>
        <taxon>Actinomycetota</taxon>
        <taxon>Actinomycetes</taxon>
        <taxon>Micrococcales</taxon>
        <taxon>Brevibacteriaceae</taxon>
        <taxon>Brevibacterium</taxon>
    </lineage>
</organism>
<gene>
    <name evidence="1" type="ORF">BC102111_01673</name>
</gene>
<dbReference type="Proteomes" id="UP000234333">
    <property type="component" value="Unassembled WGS sequence"/>
</dbReference>
<sequence>MTDNPWLPIDTMPLSTLGTRVDIRDDGNEHRGITVTRLRTNRCWAGRQAEVAPPWDEFEVTIFDDRRLELALDRTAQWRPHV</sequence>
<evidence type="ECO:0000313" key="2">
    <source>
        <dbReference type="Proteomes" id="UP000234333"/>
    </source>
</evidence>
<dbReference type="AlphaFoldDB" id="A0A2H1IWZ9"/>
<dbReference type="EMBL" id="FXZC01000003">
    <property type="protein sequence ID" value="SMX79658.1"/>
    <property type="molecule type" value="Genomic_DNA"/>
</dbReference>
<reference evidence="1 2" key="1">
    <citation type="submission" date="2017-03" db="EMBL/GenBank/DDBJ databases">
        <authorList>
            <person name="Afonso C.L."/>
            <person name="Miller P.J."/>
            <person name="Scott M.A."/>
            <person name="Spackman E."/>
            <person name="Goraichik I."/>
            <person name="Dimitrov K.M."/>
            <person name="Suarez D.L."/>
            <person name="Swayne D.E."/>
        </authorList>
    </citation>
    <scope>NUCLEOTIDE SEQUENCE [LARGE SCALE GENOMIC DNA]</scope>
    <source>
        <strain evidence="1 2">CIP 102111</strain>
    </source>
</reference>
<name>A0A2H1IWZ9_9MICO</name>
<evidence type="ECO:0000313" key="1">
    <source>
        <dbReference type="EMBL" id="SMX79658.1"/>
    </source>
</evidence>
<proteinExistence type="predicted"/>
<protein>
    <submittedName>
        <fullName evidence="1">Uncharacterized protein</fullName>
    </submittedName>
</protein>